<evidence type="ECO:0000313" key="3">
    <source>
        <dbReference type="Proteomes" id="UP001497497"/>
    </source>
</evidence>
<dbReference type="InterPro" id="IPR009757">
    <property type="entry name" value="Circovirus2_Orf4"/>
</dbReference>
<comment type="caution">
    <text evidence="2">The sequence shown here is derived from an EMBL/GenBank/DDBJ whole genome shotgun (WGS) entry which is preliminary data.</text>
</comment>
<evidence type="ECO:0000313" key="2">
    <source>
        <dbReference type="EMBL" id="CAL1529632.1"/>
    </source>
</evidence>
<gene>
    <name evidence="2" type="ORF">GSLYS_00003787001</name>
</gene>
<feature type="region of interest" description="Disordered" evidence="1">
    <location>
        <begin position="39"/>
        <end position="59"/>
    </location>
</feature>
<dbReference type="Proteomes" id="UP001497497">
    <property type="component" value="Unassembled WGS sequence"/>
</dbReference>
<organism evidence="2 3">
    <name type="scientific">Lymnaea stagnalis</name>
    <name type="common">Great pond snail</name>
    <name type="synonym">Helix stagnalis</name>
    <dbReference type="NCBI Taxonomy" id="6523"/>
    <lineage>
        <taxon>Eukaryota</taxon>
        <taxon>Metazoa</taxon>
        <taxon>Spiralia</taxon>
        <taxon>Lophotrochozoa</taxon>
        <taxon>Mollusca</taxon>
        <taxon>Gastropoda</taxon>
        <taxon>Heterobranchia</taxon>
        <taxon>Euthyneura</taxon>
        <taxon>Panpulmonata</taxon>
        <taxon>Hygrophila</taxon>
        <taxon>Lymnaeoidea</taxon>
        <taxon>Lymnaeidae</taxon>
        <taxon>Lymnaea</taxon>
    </lineage>
</organism>
<feature type="non-terminal residue" evidence="2">
    <location>
        <position position="1"/>
    </location>
</feature>
<dbReference type="Pfam" id="PF07038">
    <property type="entry name" value="Circovir2_Orf4"/>
    <property type="match status" value="1"/>
</dbReference>
<name>A0AAV2H7F9_LYMST</name>
<dbReference type="AlphaFoldDB" id="A0AAV2H7F9"/>
<proteinExistence type="predicted"/>
<dbReference type="EMBL" id="CAXITT010000052">
    <property type="protein sequence ID" value="CAL1529632.1"/>
    <property type="molecule type" value="Genomic_DNA"/>
</dbReference>
<protein>
    <submittedName>
        <fullName evidence="2">Uncharacterized protein</fullName>
    </submittedName>
</protein>
<sequence length="59" mass="6723">DDHGSKVCSKFIVAVTGCCQTTVNRVNFQKLLTKVDAGKPEHGMKSHWKRQRQDSRSYD</sequence>
<evidence type="ECO:0000256" key="1">
    <source>
        <dbReference type="SAM" id="MobiDB-lite"/>
    </source>
</evidence>
<keyword evidence="3" id="KW-1185">Reference proteome</keyword>
<accession>A0AAV2H7F9</accession>
<dbReference type="GO" id="GO:0052150">
    <property type="term" value="P:symbiont-mediated perturbation of host apoptosis"/>
    <property type="evidence" value="ECO:0007669"/>
    <property type="project" value="InterPro"/>
</dbReference>
<feature type="non-terminal residue" evidence="2">
    <location>
        <position position="59"/>
    </location>
</feature>
<reference evidence="2 3" key="1">
    <citation type="submission" date="2024-04" db="EMBL/GenBank/DDBJ databases">
        <authorList>
            <consortium name="Genoscope - CEA"/>
            <person name="William W."/>
        </authorList>
    </citation>
    <scope>NUCLEOTIDE SEQUENCE [LARGE SCALE GENOMIC DNA]</scope>
</reference>